<keyword evidence="2" id="KW-1185">Reference proteome</keyword>
<dbReference type="PROSITE" id="PS51257">
    <property type="entry name" value="PROKAR_LIPOPROTEIN"/>
    <property type="match status" value="1"/>
</dbReference>
<accession>A0A6A6VWC4</accession>
<name>A0A6A6VWC4_9PEZI</name>
<dbReference type="AlphaFoldDB" id="A0A6A6VWC4"/>
<reference evidence="1" key="1">
    <citation type="journal article" date="2020" name="Stud. Mycol.">
        <title>101 Dothideomycetes genomes: a test case for predicting lifestyles and emergence of pathogens.</title>
        <authorList>
            <person name="Haridas S."/>
            <person name="Albert R."/>
            <person name="Binder M."/>
            <person name="Bloem J."/>
            <person name="Labutti K."/>
            <person name="Salamov A."/>
            <person name="Andreopoulos B."/>
            <person name="Baker S."/>
            <person name="Barry K."/>
            <person name="Bills G."/>
            <person name="Bluhm B."/>
            <person name="Cannon C."/>
            <person name="Castanera R."/>
            <person name="Culley D."/>
            <person name="Daum C."/>
            <person name="Ezra D."/>
            <person name="Gonzalez J."/>
            <person name="Henrissat B."/>
            <person name="Kuo A."/>
            <person name="Liang C."/>
            <person name="Lipzen A."/>
            <person name="Lutzoni F."/>
            <person name="Magnuson J."/>
            <person name="Mondo S."/>
            <person name="Nolan M."/>
            <person name="Ohm R."/>
            <person name="Pangilinan J."/>
            <person name="Park H.-J."/>
            <person name="Ramirez L."/>
            <person name="Alfaro M."/>
            <person name="Sun H."/>
            <person name="Tritt A."/>
            <person name="Yoshinaga Y."/>
            <person name="Zwiers L.-H."/>
            <person name="Turgeon B."/>
            <person name="Goodwin S."/>
            <person name="Spatafora J."/>
            <person name="Crous P."/>
            <person name="Grigoriev I."/>
        </authorList>
    </citation>
    <scope>NUCLEOTIDE SEQUENCE</scope>
    <source>
        <strain evidence="1">CBS 121739</strain>
    </source>
</reference>
<gene>
    <name evidence="1" type="ORF">EJ05DRAFT_144633</name>
</gene>
<protein>
    <submittedName>
        <fullName evidence="1">Uncharacterized protein</fullName>
    </submittedName>
</protein>
<organism evidence="1 2">
    <name type="scientific">Pseudovirgaria hyperparasitica</name>
    <dbReference type="NCBI Taxonomy" id="470096"/>
    <lineage>
        <taxon>Eukaryota</taxon>
        <taxon>Fungi</taxon>
        <taxon>Dikarya</taxon>
        <taxon>Ascomycota</taxon>
        <taxon>Pezizomycotina</taxon>
        <taxon>Dothideomycetes</taxon>
        <taxon>Dothideomycetes incertae sedis</taxon>
        <taxon>Acrospermales</taxon>
        <taxon>Acrospermaceae</taxon>
        <taxon>Pseudovirgaria</taxon>
    </lineage>
</organism>
<evidence type="ECO:0000313" key="1">
    <source>
        <dbReference type="EMBL" id="KAF2754543.1"/>
    </source>
</evidence>
<proteinExistence type="predicted"/>
<dbReference type="GeneID" id="54480321"/>
<dbReference type="Proteomes" id="UP000799437">
    <property type="component" value="Unassembled WGS sequence"/>
</dbReference>
<dbReference type="RefSeq" id="XP_033596994.1">
    <property type="nucleotide sequence ID" value="XM_033739267.1"/>
</dbReference>
<dbReference type="EMBL" id="ML996580">
    <property type="protein sequence ID" value="KAF2754543.1"/>
    <property type="molecule type" value="Genomic_DNA"/>
</dbReference>
<sequence>MSKKQTTLLTCLGLSCNESRYSPKAYRHHYYMVDRGYGRGIHSSCMHDVCSCLQRLDWCSRRHCRGGGCTCVASLQTECGRCVNMSIYGCC</sequence>
<evidence type="ECO:0000313" key="2">
    <source>
        <dbReference type="Proteomes" id="UP000799437"/>
    </source>
</evidence>